<protein>
    <recommendedName>
        <fullName evidence="9">Acetylglutamate kinase</fullName>
        <ecNumber evidence="9">2.7.2.8</ecNumber>
    </recommendedName>
    <alternativeName>
        <fullName evidence="9">N-acetyl-L-glutamate 5-phosphotransferase</fullName>
    </alternativeName>
    <alternativeName>
        <fullName evidence="9">NAG kinase</fullName>
        <shortName evidence="9">NAGK</shortName>
    </alternativeName>
</protein>
<feature type="site" description="Transition state stabilizer" evidence="9">
    <location>
        <position position="216"/>
    </location>
</feature>
<dbReference type="HAMAP" id="MF_00082">
    <property type="entry name" value="ArgB"/>
    <property type="match status" value="1"/>
</dbReference>
<dbReference type="UniPathway" id="UPA00068">
    <property type="reaction ID" value="UER00107"/>
</dbReference>
<dbReference type="Proteomes" id="UP000248066">
    <property type="component" value="Unassembled WGS sequence"/>
</dbReference>
<dbReference type="GO" id="GO:0003991">
    <property type="term" value="F:acetylglutamate kinase activity"/>
    <property type="evidence" value="ECO:0007669"/>
    <property type="project" value="UniProtKB-UniRule"/>
</dbReference>
<keyword evidence="7 9" id="KW-0067">ATP-binding</keyword>
<dbReference type="InterPro" id="IPR036393">
    <property type="entry name" value="AceGlu_kinase-like_sf"/>
</dbReference>
<dbReference type="RefSeq" id="WP_110521003.1">
    <property type="nucleotide sequence ID" value="NZ_PDOF01000003.1"/>
</dbReference>
<evidence type="ECO:0000256" key="8">
    <source>
        <dbReference type="ARBA" id="ARBA00048141"/>
    </source>
</evidence>
<dbReference type="SUPFAM" id="SSF53633">
    <property type="entry name" value="Carbamate kinase-like"/>
    <property type="match status" value="1"/>
</dbReference>
<keyword evidence="4 9" id="KW-0808">Transferase</keyword>
<dbReference type="Gene3D" id="3.40.1160.10">
    <property type="entry name" value="Acetylglutamate kinase-like"/>
    <property type="match status" value="1"/>
</dbReference>
<comment type="similarity">
    <text evidence="9">Belongs to the acetylglutamate kinase family. ArgB subfamily.</text>
</comment>
<keyword evidence="12" id="KW-1185">Reference proteome</keyword>
<evidence type="ECO:0000256" key="3">
    <source>
        <dbReference type="ARBA" id="ARBA00022605"/>
    </source>
</evidence>
<sequence length="265" mass="27785">MNEIVIKCGGSSLEELPDQFFTDIVRYRDHGLCSPVIVHGGGPLISKLLEQTGVQTVFVNGLRKTTEGVMDIVEMVLSGSVNKKLVNRIQLAGGNAFGLSGVDGYFMKAKPSGNGLGLVGRIETVNTKIIRQITARGQIPVISPVSADPATGQKYNINGDTAASAVAGALGAPLSFISNVPGVYGSGDRDWFRHLTVSEAEGLIESGEVTGGMVPKIKAAAAGLKNGVPEVSIINGLHQDALENLLEHSQLNGTRITAEEVKVNV</sequence>
<keyword evidence="2 9" id="KW-0055">Arginine biosynthesis</keyword>
<keyword evidence="5 9" id="KW-0547">Nucleotide-binding</keyword>
<feature type="site" description="Transition state stabilizer" evidence="9">
    <location>
        <position position="7"/>
    </location>
</feature>
<gene>
    <name evidence="9 11" type="primary">argB</name>
    <name evidence="11" type="ORF">CR205_15135</name>
</gene>
<dbReference type="EC" id="2.7.2.8" evidence="9"/>
<dbReference type="GO" id="GO:0005524">
    <property type="term" value="F:ATP binding"/>
    <property type="evidence" value="ECO:0007669"/>
    <property type="project" value="UniProtKB-UniRule"/>
</dbReference>
<dbReference type="NCBIfam" id="TIGR00761">
    <property type="entry name" value="argB"/>
    <property type="match status" value="1"/>
</dbReference>
<comment type="function">
    <text evidence="9">Catalyzes the ATP-dependent phosphorylation of N-acetyl-L-glutamate.</text>
</comment>
<evidence type="ECO:0000256" key="2">
    <source>
        <dbReference type="ARBA" id="ARBA00022571"/>
    </source>
</evidence>
<dbReference type="GO" id="GO:0042450">
    <property type="term" value="P:L-arginine biosynthetic process via ornithine"/>
    <property type="evidence" value="ECO:0007669"/>
    <property type="project" value="UniProtKB-UniRule"/>
</dbReference>
<dbReference type="Pfam" id="PF00696">
    <property type="entry name" value="AA_kinase"/>
    <property type="match status" value="1"/>
</dbReference>
<organism evidence="11 12">
    <name type="scientific">Alteribacter lacisalsi</name>
    <dbReference type="NCBI Taxonomy" id="2045244"/>
    <lineage>
        <taxon>Bacteria</taxon>
        <taxon>Bacillati</taxon>
        <taxon>Bacillota</taxon>
        <taxon>Bacilli</taxon>
        <taxon>Bacillales</taxon>
        <taxon>Bacillaceae</taxon>
        <taxon>Alteribacter</taxon>
    </lineage>
</organism>
<keyword evidence="9" id="KW-0963">Cytoplasm</keyword>
<evidence type="ECO:0000256" key="7">
    <source>
        <dbReference type="ARBA" id="ARBA00022840"/>
    </source>
</evidence>
<dbReference type="PIRSF" id="PIRSF000728">
    <property type="entry name" value="NAGK"/>
    <property type="match status" value="1"/>
</dbReference>
<comment type="caution">
    <text evidence="11">The sequence shown here is derived from an EMBL/GenBank/DDBJ whole genome shotgun (WGS) entry which is preliminary data.</text>
</comment>
<dbReference type="GO" id="GO:0005737">
    <property type="term" value="C:cytoplasm"/>
    <property type="evidence" value="ECO:0007669"/>
    <property type="project" value="UniProtKB-SubCell"/>
</dbReference>
<proteinExistence type="inferred from homology"/>
<evidence type="ECO:0000313" key="12">
    <source>
        <dbReference type="Proteomes" id="UP000248066"/>
    </source>
</evidence>
<comment type="subcellular location">
    <subcellularLocation>
        <location evidence="9">Cytoplasm</location>
    </subcellularLocation>
</comment>
<keyword evidence="6 9" id="KW-0418">Kinase</keyword>
<accession>A0A2W0H3E8</accession>
<keyword evidence="3 9" id="KW-0028">Amino-acid biosynthesis</keyword>
<evidence type="ECO:0000313" key="11">
    <source>
        <dbReference type="EMBL" id="PYZ95727.1"/>
    </source>
</evidence>
<dbReference type="CDD" id="cd04238">
    <property type="entry name" value="AAK_NAGK-like"/>
    <property type="match status" value="1"/>
</dbReference>
<dbReference type="FunFam" id="3.40.1160.10:FF:000004">
    <property type="entry name" value="Acetylglutamate kinase"/>
    <property type="match status" value="1"/>
</dbReference>
<dbReference type="InterPro" id="IPR001048">
    <property type="entry name" value="Asp/Glu/Uridylate_kinase"/>
</dbReference>
<dbReference type="AlphaFoldDB" id="A0A2W0H3E8"/>
<dbReference type="InterPro" id="IPR037528">
    <property type="entry name" value="ArgB"/>
</dbReference>
<dbReference type="EMBL" id="PDOF01000003">
    <property type="protein sequence ID" value="PYZ95727.1"/>
    <property type="molecule type" value="Genomic_DNA"/>
</dbReference>
<evidence type="ECO:0000259" key="10">
    <source>
        <dbReference type="Pfam" id="PF00696"/>
    </source>
</evidence>
<dbReference type="OrthoDB" id="9803155at2"/>
<name>A0A2W0H3E8_9BACI</name>
<feature type="domain" description="Aspartate/glutamate/uridylate kinase" evidence="10">
    <location>
        <begin position="4"/>
        <end position="235"/>
    </location>
</feature>
<evidence type="ECO:0000256" key="1">
    <source>
        <dbReference type="ARBA" id="ARBA00004828"/>
    </source>
</evidence>
<dbReference type="PANTHER" id="PTHR23342">
    <property type="entry name" value="N-ACETYLGLUTAMATE SYNTHASE"/>
    <property type="match status" value="1"/>
</dbReference>
<reference evidence="11 12" key="1">
    <citation type="submission" date="2017-10" db="EMBL/GenBank/DDBJ databases">
        <title>Bacillus sp. nov., a halophilic bacterium isolated from a Yangshapao Lake.</title>
        <authorList>
            <person name="Wang H."/>
        </authorList>
    </citation>
    <scope>NUCLEOTIDE SEQUENCE [LARGE SCALE GENOMIC DNA]</scope>
    <source>
        <strain evidence="11 12">YSP-3</strain>
    </source>
</reference>
<dbReference type="InterPro" id="IPR004662">
    <property type="entry name" value="AcgluKinase_fam"/>
</dbReference>
<evidence type="ECO:0000256" key="4">
    <source>
        <dbReference type="ARBA" id="ARBA00022679"/>
    </source>
</evidence>
<evidence type="ECO:0000256" key="9">
    <source>
        <dbReference type="HAMAP-Rule" id="MF_00082"/>
    </source>
</evidence>
<feature type="binding site" evidence="9">
    <location>
        <position position="156"/>
    </location>
    <ligand>
        <name>substrate</name>
    </ligand>
</feature>
<evidence type="ECO:0000256" key="6">
    <source>
        <dbReference type="ARBA" id="ARBA00022777"/>
    </source>
</evidence>
<evidence type="ECO:0000256" key="5">
    <source>
        <dbReference type="ARBA" id="ARBA00022741"/>
    </source>
</evidence>
<dbReference type="PANTHER" id="PTHR23342:SF0">
    <property type="entry name" value="N-ACETYLGLUTAMATE SYNTHASE, MITOCHONDRIAL"/>
    <property type="match status" value="1"/>
</dbReference>
<feature type="binding site" evidence="9">
    <location>
        <begin position="41"/>
        <end position="42"/>
    </location>
    <ligand>
        <name>substrate</name>
    </ligand>
</feature>
<comment type="catalytic activity">
    <reaction evidence="8 9">
        <text>N-acetyl-L-glutamate + ATP = N-acetyl-L-glutamyl 5-phosphate + ADP</text>
        <dbReference type="Rhea" id="RHEA:14629"/>
        <dbReference type="ChEBI" id="CHEBI:30616"/>
        <dbReference type="ChEBI" id="CHEBI:44337"/>
        <dbReference type="ChEBI" id="CHEBI:57936"/>
        <dbReference type="ChEBI" id="CHEBI:456216"/>
        <dbReference type="EC" id="2.7.2.8"/>
    </reaction>
</comment>
<comment type="pathway">
    <text evidence="1 9">Amino-acid biosynthesis; L-arginine biosynthesis; N(2)-acetyl-L-ornithine from L-glutamate: step 2/4.</text>
</comment>
<feature type="binding site" evidence="9">
    <location>
        <position position="63"/>
    </location>
    <ligand>
        <name>substrate</name>
    </ligand>
</feature>